<dbReference type="InterPro" id="IPR017938">
    <property type="entry name" value="Riboflavin_synthase-like_b-brl"/>
</dbReference>
<protein>
    <submittedName>
        <fullName evidence="5">Oxidoreductase</fullName>
    </submittedName>
</protein>
<dbReference type="SUPFAM" id="SSF63380">
    <property type="entry name" value="Riboflavin synthase domain-like"/>
    <property type="match status" value="1"/>
</dbReference>
<dbReference type="InterPro" id="IPR050415">
    <property type="entry name" value="MRET"/>
</dbReference>
<dbReference type="InterPro" id="IPR017927">
    <property type="entry name" value="FAD-bd_FR_type"/>
</dbReference>
<dbReference type="GO" id="GO:0051537">
    <property type="term" value="F:2 iron, 2 sulfur cluster binding"/>
    <property type="evidence" value="ECO:0007669"/>
    <property type="project" value="UniProtKB-KW"/>
</dbReference>
<dbReference type="PANTHER" id="PTHR47354:SF5">
    <property type="entry name" value="PROTEIN RFBI"/>
    <property type="match status" value="1"/>
</dbReference>
<keyword evidence="2" id="KW-0001">2Fe-2S</keyword>
<dbReference type="GO" id="GO:0019825">
    <property type="term" value="F:oxygen binding"/>
    <property type="evidence" value="ECO:0007669"/>
    <property type="project" value="InterPro"/>
</dbReference>
<keyword evidence="2" id="KW-0408">Iron</keyword>
<accession>A0A418MXB8</accession>
<dbReference type="SUPFAM" id="SSF52343">
    <property type="entry name" value="Ferredoxin reductase-like, C-terminal NADP-linked domain"/>
    <property type="match status" value="1"/>
</dbReference>
<dbReference type="OrthoDB" id="3213438at2"/>
<evidence type="ECO:0000313" key="6">
    <source>
        <dbReference type="Proteomes" id="UP000283832"/>
    </source>
</evidence>
<dbReference type="PRINTS" id="PR00410">
    <property type="entry name" value="PHEHYDRXLASE"/>
</dbReference>
<dbReference type="EMBL" id="QXEC01000006">
    <property type="protein sequence ID" value="RIV39503.1"/>
    <property type="molecule type" value="Genomic_DNA"/>
</dbReference>
<dbReference type="AlphaFoldDB" id="A0A418MXB8"/>
<dbReference type="InterPro" id="IPR008333">
    <property type="entry name" value="Cbr1-like_FAD-bd_dom"/>
</dbReference>
<evidence type="ECO:0000313" key="5">
    <source>
        <dbReference type="EMBL" id="RIV39503.1"/>
    </source>
</evidence>
<dbReference type="Gene3D" id="2.40.30.10">
    <property type="entry name" value="Translation factors"/>
    <property type="match status" value="1"/>
</dbReference>
<dbReference type="InterPro" id="IPR012292">
    <property type="entry name" value="Globin/Proto"/>
</dbReference>
<dbReference type="Gene3D" id="3.40.50.80">
    <property type="entry name" value="Nucleotide-binding domain of ferredoxin-NADP reductase (FNR) module"/>
    <property type="match status" value="1"/>
</dbReference>
<evidence type="ECO:0000256" key="3">
    <source>
        <dbReference type="ARBA" id="ARBA00023014"/>
    </source>
</evidence>
<keyword evidence="3" id="KW-0411">Iron-sulfur</keyword>
<evidence type="ECO:0000256" key="1">
    <source>
        <dbReference type="ARBA" id="ARBA00001974"/>
    </source>
</evidence>
<dbReference type="Proteomes" id="UP000283832">
    <property type="component" value="Unassembled WGS sequence"/>
</dbReference>
<dbReference type="GO" id="GO:0016491">
    <property type="term" value="F:oxidoreductase activity"/>
    <property type="evidence" value="ECO:0007669"/>
    <property type="project" value="InterPro"/>
</dbReference>
<dbReference type="Gene3D" id="1.10.490.10">
    <property type="entry name" value="Globins"/>
    <property type="match status" value="1"/>
</dbReference>
<reference evidence="5 6" key="1">
    <citation type="submission" date="2018-08" db="EMBL/GenBank/DDBJ databases">
        <title>Jishengella sp. nov., isolated from a root of Azadirachta indica A. Juss. var. siamensis Valenton.</title>
        <authorList>
            <person name="Kuncharoen N."/>
            <person name="Tanasupawat S."/>
            <person name="Kudo T."/>
            <person name="Ohkuma M."/>
        </authorList>
    </citation>
    <scope>NUCLEOTIDE SEQUENCE [LARGE SCALE GENOMIC DNA]</scope>
    <source>
        <strain evidence="5 6">AZ1-13</strain>
    </source>
</reference>
<dbReference type="PANTHER" id="PTHR47354">
    <property type="entry name" value="NADH OXIDOREDUCTASE HCR"/>
    <property type="match status" value="1"/>
</dbReference>
<organism evidence="5 6">
    <name type="scientific">Micromonospora radicis</name>
    <dbReference type="NCBI Taxonomy" id="1894971"/>
    <lineage>
        <taxon>Bacteria</taxon>
        <taxon>Bacillati</taxon>
        <taxon>Actinomycetota</taxon>
        <taxon>Actinomycetes</taxon>
        <taxon>Micromonosporales</taxon>
        <taxon>Micromonosporaceae</taxon>
        <taxon>Micromonospora</taxon>
    </lineage>
</organism>
<proteinExistence type="predicted"/>
<comment type="caution">
    <text evidence="5">The sequence shown here is derived from an EMBL/GenBank/DDBJ whole genome shotgun (WGS) entry which is preliminary data.</text>
</comment>
<keyword evidence="6" id="KW-1185">Reference proteome</keyword>
<comment type="cofactor">
    <cofactor evidence="1">
        <name>FAD</name>
        <dbReference type="ChEBI" id="CHEBI:57692"/>
    </cofactor>
</comment>
<evidence type="ECO:0000259" key="4">
    <source>
        <dbReference type="PROSITE" id="PS51384"/>
    </source>
</evidence>
<dbReference type="InterPro" id="IPR001433">
    <property type="entry name" value="OxRdtase_FAD/NAD-bd"/>
</dbReference>
<dbReference type="GO" id="GO:0020037">
    <property type="term" value="F:heme binding"/>
    <property type="evidence" value="ECO:0007669"/>
    <property type="project" value="InterPro"/>
</dbReference>
<dbReference type="Pfam" id="PF00970">
    <property type="entry name" value="FAD_binding_6"/>
    <property type="match status" value="1"/>
</dbReference>
<dbReference type="InterPro" id="IPR039261">
    <property type="entry name" value="FNR_nucleotide-bd"/>
</dbReference>
<name>A0A418MXB8_9ACTN</name>
<dbReference type="Pfam" id="PF00175">
    <property type="entry name" value="NAD_binding_1"/>
    <property type="match status" value="1"/>
</dbReference>
<sequence>MTELEPLQASAPETHDRAADYFRSHLEDRSVRLLPSGLAPIFFSTFSQLVAGTGDPSGRRAALAVLGRMYRRFGLQPYHDTCVAAAMVDTVRRFADDKWDPALAVAWERGCRRALRLAERAADIVGHGPQVTVGEVECRDSVSDGVAVLTVRPVRRLRFLPGQALPVCTPRVPGVWRWLSPANAPRPDGTVEFHIRAVAGGAVSPVLVEQVALGERLWLGPTCDVGLSLEAAGSADLLLVAGGTGLAPLKALVEQVAAAPTGRRVTLVVGTRTLPDLYDAVALDKLASAHGDWLTVVVAFSDDRDVEPAAQGDALTLAIYHHRSSQAIYVCGPPQMIEAARQRLPLTGVAGDRLHLATTFDRAFDSAVWMSYQWAASRGPLPARDHAEGDGVEGSSGELACG</sequence>
<feature type="domain" description="FAD-binding FR-type" evidence="4">
    <location>
        <begin position="129"/>
        <end position="238"/>
    </location>
</feature>
<evidence type="ECO:0000256" key="2">
    <source>
        <dbReference type="ARBA" id="ARBA00022714"/>
    </source>
</evidence>
<gene>
    <name evidence="5" type="ORF">D2L64_08405</name>
</gene>
<dbReference type="PROSITE" id="PS51384">
    <property type="entry name" value="FAD_FR"/>
    <property type="match status" value="1"/>
</dbReference>
<keyword evidence="2" id="KW-0479">Metal-binding</keyword>